<keyword evidence="1" id="KW-0732">Signal</keyword>
<dbReference type="PANTHER" id="PTHR23150:SF35">
    <property type="entry name" value="BLL6746 PROTEIN"/>
    <property type="match status" value="1"/>
</dbReference>
<name>A0A917NGE0_9PROT</name>
<feature type="signal peptide" evidence="1">
    <location>
        <begin position="1"/>
        <end position="22"/>
    </location>
</feature>
<gene>
    <name evidence="3" type="ORF">GCM10011320_01410</name>
</gene>
<feature type="chain" id="PRO_5037666776" description="Sulfatase-modifying factor enzyme-like domain-containing protein" evidence="1">
    <location>
        <begin position="23"/>
        <end position="315"/>
    </location>
</feature>
<reference evidence="3" key="2">
    <citation type="submission" date="2020-09" db="EMBL/GenBank/DDBJ databases">
        <authorList>
            <person name="Sun Q."/>
            <person name="Zhou Y."/>
        </authorList>
    </citation>
    <scope>NUCLEOTIDE SEQUENCE</scope>
    <source>
        <strain evidence="3">CGMCC 1.3617</strain>
    </source>
</reference>
<dbReference type="EMBL" id="BMKW01000001">
    <property type="protein sequence ID" value="GGI98359.1"/>
    <property type="molecule type" value="Genomic_DNA"/>
</dbReference>
<dbReference type="PANTHER" id="PTHR23150">
    <property type="entry name" value="SULFATASE MODIFYING FACTOR 1, 2"/>
    <property type="match status" value="1"/>
</dbReference>
<organism evidence="3 4">
    <name type="scientific">Neoroseomonas lacus</name>
    <dbReference type="NCBI Taxonomy" id="287609"/>
    <lineage>
        <taxon>Bacteria</taxon>
        <taxon>Pseudomonadati</taxon>
        <taxon>Pseudomonadota</taxon>
        <taxon>Alphaproteobacteria</taxon>
        <taxon>Acetobacterales</taxon>
        <taxon>Acetobacteraceae</taxon>
        <taxon>Neoroseomonas</taxon>
    </lineage>
</organism>
<evidence type="ECO:0000313" key="4">
    <source>
        <dbReference type="Proteomes" id="UP000661507"/>
    </source>
</evidence>
<dbReference type="RefSeq" id="WP_188964990.1">
    <property type="nucleotide sequence ID" value="NZ_BMKW01000001.1"/>
</dbReference>
<dbReference type="InterPro" id="IPR051043">
    <property type="entry name" value="Sulfatase_Mod_Factor_Kinase"/>
</dbReference>
<dbReference type="SUPFAM" id="SSF56436">
    <property type="entry name" value="C-type lectin-like"/>
    <property type="match status" value="1"/>
</dbReference>
<proteinExistence type="predicted"/>
<protein>
    <recommendedName>
        <fullName evidence="2">Sulfatase-modifying factor enzyme-like domain-containing protein</fullName>
    </recommendedName>
</protein>
<dbReference type="Pfam" id="PF03781">
    <property type="entry name" value="FGE-sulfatase"/>
    <property type="match status" value="1"/>
</dbReference>
<dbReference type="GO" id="GO:0120147">
    <property type="term" value="F:formylglycine-generating oxidase activity"/>
    <property type="evidence" value="ECO:0007669"/>
    <property type="project" value="TreeGrafter"/>
</dbReference>
<dbReference type="Gene3D" id="3.90.1580.10">
    <property type="entry name" value="paralog of FGE (formylglycine-generating enzyme)"/>
    <property type="match status" value="1"/>
</dbReference>
<accession>A0A917NGE0</accession>
<dbReference type="AlphaFoldDB" id="A0A917NGE0"/>
<evidence type="ECO:0000313" key="3">
    <source>
        <dbReference type="EMBL" id="GGI98359.1"/>
    </source>
</evidence>
<dbReference type="InterPro" id="IPR016187">
    <property type="entry name" value="CTDL_fold"/>
</dbReference>
<keyword evidence="4" id="KW-1185">Reference proteome</keyword>
<dbReference type="InterPro" id="IPR042095">
    <property type="entry name" value="SUMF_sf"/>
</dbReference>
<dbReference type="Proteomes" id="UP000661507">
    <property type="component" value="Unassembled WGS sequence"/>
</dbReference>
<evidence type="ECO:0000259" key="2">
    <source>
        <dbReference type="Pfam" id="PF03781"/>
    </source>
</evidence>
<reference evidence="3" key="1">
    <citation type="journal article" date="2014" name="Int. J. Syst. Evol. Microbiol.">
        <title>Complete genome sequence of Corynebacterium casei LMG S-19264T (=DSM 44701T), isolated from a smear-ripened cheese.</title>
        <authorList>
            <consortium name="US DOE Joint Genome Institute (JGI-PGF)"/>
            <person name="Walter F."/>
            <person name="Albersmeier A."/>
            <person name="Kalinowski J."/>
            <person name="Ruckert C."/>
        </authorList>
    </citation>
    <scope>NUCLEOTIDE SEQUENCE</scope>
    <source>
        <strain evidence="3">CGMCC 1.3617</strain>
    </source>
</reference>
<sequence length="315" mass="34256">MLKCSSLASIFLMLLFAGDAAAQVSPPGFRDCSHCPEMVALPAGTFTMGVPAGEEALEGVPVTMRGRSEPALRVTIASGLAMSRSAVTVGEFAAFVAATGHAPKAGCWAVSNTGATYEYLESPTLNWRNPGFRQKGDHPVVCVSWNDAQAYARWLTETTGKPYRLPSEAEWEFAARAGTTTSRYWGDSRAAACAYGNVADLTLAEARQLDRRPQFTFRCNDRHVYTAPIGSFRPNAFGLHDMLGNAWQWVEDCVNPDLHGQPANGAPRLTGDCANRSMRGGSWSHLPWYVRAGNRVQGTGTDRYNFAGIRVVRDR</sequence>
<feature type="domain" description="Sulfatase-modifying factor enzyme-like" evidence="2">
    <location>
        <begin position="35"/>
        <end position="313"/>
    </location>
</feature>
<evidence type="ECO:0000256" key="1">
    <source>
        <dbReference type="SAM" id="SignalP"/>
    </source>
</evidence>
<comment type="caution">
    <text evidence="3">The sequence shown here is derived from an EMBL/GenBank/DDBJ whole genome shotgun (WGS) entry which is preliminary data.</text>
</comment>
<dbReference type="InterPro" id="IPR005532">
    <property type="entry name" value="SUMF_dom"/>
</dbReference>